<reference evidence="1 2" key="1">
    <citation type="submission" date="2012-12" db="EMBL/GenBank/DDBJ databases">
        <title>Genome assembly of Marinobacter sp. AK21.</title>
        <authorList>
            <person name="Khatri I."/>
            <person name="Kumar R."/>
            <person name="Vaidya B."/>
            <person name="Subramanian S."/>
            <person name="Pinnaka A."/>
        </authorList>
    </citation>
    <scope>NUCLEOTIDE SEQUENCE [LARGE SCALE GENOMIC DNA]</scope>
    <source>
        <strain evidence="1 2">AK21</strain>
    </source>
</reference>
<dbReference type="PATRIC" id="fig|1137280.3.peg.3210"/>
<dbReference type="RefSeq" id="WP_051669156.1">
    <property type="nucleotide sequence ID" value="NZ_ANIE01000009.1"/>
</dbReference>
<organism evidence="1 2">
    <name type="scientific">Marinobacter nitratireducens</name>
    <dbReference type="NCBI Taxonomy" id="1137280"/>
    <lineage>
        <taxon>Bacteria</taxon>
        <taxon>Pseudomonadati</taxon>
        <taxon>Pseudomonadota</taxon>
        <taxon>Gammaproteobacteria</taxon>
        <taxon>Pseudomonadales</taxon>
        <taxon>Marinobacteraceae</taxon>
        <taxon>Marinobacter</taxon>
    </lineage>
</organism>
<name>A0A072MY89_9GAMM</name>
<dbReference type="InterPro" id="IPR012659">
    <property type="entry name" value="CHP02444"/>
</dbReference>
<accession>A0A072MY89</accession>
<dbReference type="STRING" id="1137280.D777_03392"/>
<gene>
    <name evidence="1" type="ORF">D777_03392</name>
</gene>
<sequence length="170" mass="18781">MELPDPLEMDNPLWHFAKDFWRSTDVQDACLSLQEQGWSVTRILCAGWLALNGRSYTGHEGATVPEWRERVTGALRHARMSIPKNHSDCGTLRANIASLELSAEQVELALAWQTVVNRNPDHEIMQGFDVLVDQNLKAAAPAQGNIPGAMPLLNTLASALAQFPRGDSRP</sequence>
<evidence type="ECO:0008006" key="3">
    <source>
        <dbReference type="Google" id="ProtNLM"/>
    </source>
</evidence>
<evidence type="ECO:0000313" key="2">
    <source>
        <dbReference type="Proteomes" id="UP000035057"/>
    </source>
</evidence>
<protein>
    <recommendedName>
        <fullName evidence="3">TIGR02444 family protein</fullName>
    </recommendedName>
</protein>
<dbReference type="Pfam" id="PF09523">
    <property type="entry name" value="DUF2390"/>
    <property type="match status" value="1"/>
</dbReference>
<evidence type="ECO:0000313" key="1">
    <source>
        <dbReference type="EMBL" id="KEF30216.1"/>
    </source>
</evidence>
<dbReference type="EMBL" id="ANIE01000009">
    <property type="protein sequence ID" value="KEF30216.1"/>
    <property type="molecule type" value="Genomic_DNA"/>
</dbReference>
<dbReference type="OrthoDB" id="5795846at2"/>
<comment type="caution">
    <text evidence="1">The sequence shown here is derived from an EMBL/GenBank/DDBJ whole genome shotgun (WGS) entry which is preliminary data.</text>
</comment>
<dbReference type="Proteomes" id="UP000035057">
    <property type="component" value="Unassembled WGS sequence"/>
</dbReference>
<keyword evidence="2" id="KW-1185">Reference proteome</keyword>
<dbReference type="AlphaFoldDB" id="A0A072MY89"/>
<proteinExistence type="predicted"/>